<accession>A0A229P5B0</accession>
<name>A0A229P5B0_9BACL</name>
<dbReference type="EMBL" id="NMUQ01000001">
    <property type="protein sequence ID" value="OXM17247.1"/>
    <property type="molecule type" value="Genomic_DNA"/>
</dbReference>
<dbReference type="OrthoDB" id="2627068at2"/>
<dbReference type="AlphaFoldDB" id="A0A229P5B0"/>
<sequence length="66" mass="7548">MNMNTVKIPQGDNTVTVELTVKELMALAGIRFHGNHRLEIEARKKLNHVLSETYALEQPIPYQMLT</sequence>
<proteinExistence type="predicted"/>
<reference evidence="1 2" key="1">
    <citation type="submission" date="2017-07" db="EMBL/GenBank/DDBJ databases">
        <title>Paenibacillus herberti R33 genome sequencing and assembly.</title>
        <authorList>
            <person name="Su W."/>
        </authorList>
    </citation>
    <scope>NUCLEOTIDE SEQUENCE [LARGE SCALE GENOMIC DNA]</scope>
    <source>
        <strain evidence="1 2">R33</strain>
    </source>
</reference>
<gene>
    <name evidence="1" type="ORF">CGZ75_11745</name>
</gene>
<evidence type="ECO:0000313" key="1">
    <source>
        <dbReference type="EMBL" id="OXM17247.1"/>
    </source>
</evidence>
<evidence type="ECO:0000313" key="2">
    <source>
        <dbReference type="Proteomes" id="UP000215145"/>
    </source>
</evidence>
<dbReference type="Proteomes" id="UP000215145">
    <property type="component" value="Unassembled WGS sequence"/>
</dbReference>
<comment type="caution">
    <text evidence="1">The sequence shown here is derived from an EMBL/GenBank/DDBJ whole genome shotgun (WGS) entry which is preliminary data.</text>
</comment>
<protein>
    <submittedName>
        <fullName evidence="1">Uncharacterized protein</fullName>
    </submittedName>
</protein>
<keyword evidence="2" id="KW-1185">Reference proteome</keyword>
<organism evidence="1 2">
    <name type="scientific">Paenibacillus herberti</name>
    <dbReference type="NCBI Taxonomy" id="1619309"/>
    <lineage>
        <taxon>Bacteria</taxon>
        <taxon>Bacillati</taxon>
        <taxon>Bacillota</taxon>
        <taxon>Bacilli</taxon>
        <taxon>Bacillales</taxon>
        <taxon>Paenibacillaceae</taxon>
        <taxon>Paenibacillus</taxon>
    </lineage>
</organism>